<keyword evidence="2" id="KW-1185">Reference proteome</keyword>
<reference evidence="1 2" key="1">
    <citation type="submission" date="2019-03" db="EMBL/GenBank/DDBJ databases">
        <title>The genome sequence of Nitrosococcus wardiae strain D1FHST reveals the archetypal metabolic capacity of ammonia-oxidizing Gammaproteobacteria.</title>
        <authorList>
            <person name="Wang L."/>
            <person name="Lim C.K."/>
            <person name="Hanson T.E."/>
            <person name="Dang H."/>
            <person name="Klotz M.G."/>
        </authorList>
    </citation>
    <scope>NUCLEOTIDE SEQUENCE [LARGE SCALE GENOMIC DNA]</scope>
    <source>
        <strain evidence="1 2">D1FHS</strain>
    </source>
</reference>
<protein>
    <submittedName>
        <fullName evidence="1">Uncharacterized protein</fullName>
    </submittedName>
</protein>
<organism evidence="1 2">
    <name type="scientific">Nitrosococcus wardiae</name>
    <dbReference type="NCBI Taxonomy" id="1814290"/>
    <lineage>
        <taxon>Bacteria</taxon>
        <taxon>Pseudomonadati</taxon>
        <taxon>Pseudomonadota</taxon>
        <taxon>Gammaproteobacteria</taxon>
        <taxon>Chromatiales</taxon>
        <taxon>Chromatiaceae</taxon>
        <taxon>Nitrosococcus</taxon>
    </lineage>
</organism>
<dbReference type="OrthoDB" id="6387485at2"/>
<sequence>MRTDNTQDAAAVELRNILTAAIGQAFDLNENVALPLAERIAENLFTLAGGSELYVPKLDR</sequence>
<name>A0A4P7BXZ0_9GAMM</name>
<dbReference type="KEGG" id="nwr:E3U44_05345"/>
<dbReference type="RefSeq" id="WP_134357008.1">
    <property type="nucleotide sequence ID" value="NZ_CP038033.1"/>
</dbReference>
<gene>
    <name evidence="1" type="ORF">E3U44_05345</name>
</gene>
<evidence type="ECO:0000313" key="1">
    <source>
        <dbReference type="EMBL" id="QBQ54000.1"/>
    </source>
</evidence>
<dbReference type="Proteomes" id="UP000294325">
    <property type="component" value="Chromosome"/>
</dbReference>
<accession>A0A4P7BXZ0</accession>
<dbReference type="AlphaFoldDB" id="A0A4P7BXZ0"/>
<evidence type="ECO:0000313" key="2">
    <source>
        <dbReference type="Proteomes" id="UP000294325"/>
    </source>
</evidence>
<dbReference type="EMBL" id="CP038033">
    <property type="protein sequence ID" value="QBQ54000.1"/>
    <property type="molecule type" value="Genomic_DNA"/>
</dbReference>
<proteinExistence type="predicted"/>